<sequence length="168" mass="17079">MGGVAGSAIANPPGPAVSREVQATGPRSVGEAGDGGEEWVAPVFSGLGLLPVPTAQEIAEARGKKKVVEFDGLGPKDEELSFADQEGWWADPGADGPGQNWVADPRVDQTGRPVGPIAGRTSTSEPRTVGPRLGDLNRVELGRTDPNWDDSHGAAAGVEPGAGPGAID</sequence>
<keyword evidence="3" id="KW-1185">Reference proteome</keyword>
<evidence type="ECO:0000256" key="1">
    <source>
        <dbReference type="SAM" id="MobiDB-lite"/>
    </source>
</evidence>
<organism evidence="2 3">
    <name type="scientific">Linum trigynum</name>
    <dbReference type="NCBI Taxonomy" id="586398"/>
    <lineage>
        <taxon>Eukaryota</taxon>
        <taxon>Viridiplantae</taxon>
        <taxon>Streptophyta</taxon>
        <taxon>Embryophyta</taxon>
        <taxon>Tracheophyta</taxon>
        <taxon>Spermatophyta</taxon>
        <taxon>Magnoliopsida</taxon>
        <taxon>eudicotyledons</taxon>
        <taxon>Gunneridae</taxon>
        <taxon>Pentapetalae</taxon>
        <taxon>rosids</taxon>
        <taxon>fabids</taxon>
        <taxon>Malpighiales</taxon>
        <taxon>Linaceae</taxon>
        <taxon>Linum</taxon>
    </lineage>
</organism>
<protein>
    <submittedName>
        <fullName evidence="2">Uncharacterized protein</fullName>
    </submittedName>
</protein>
<accession>A0AAV2G894</accession>
<feature type="region of interest" description="Disordered" evidence="1">
    <location>
        <begin position="87"/>
        <end position="168"/>
    </location>
</feature>
<dbReference type="EMBL" id="OZ034821">
    <property type="protein sequence ID" value="CAL1406063.1"/>
    <property type="molecule type" value="Genomic_DNA"/>
</dbReference>
<dbReference type="Proteomes" id="UP001497516">
    <property type="component" value="Chromosome 8"/>
</dbReference>
<proteinExistence type="predicted"/>
<evidence type="ECO:0000313" key="2">
    <source>
        <dbReference type="EMBL" id="CAL1406063.1"/>
    </source>
</evidence>
<reference evidence="2 3" key="1">
    <citation type="submission" date="2024-04" db="EMBL/GenBank/DDBJ databases">
        <authorList>
            <person name="Fracassetti M."/>
        </authorList>
    </citation>
    <scope>NUCLEOTIDE SEQUENCE [LARGE SCALE GENOMIC DNA]</scope>
</reference>
<feature type="region of interest" description="Disordered" evidence="1">
    <location>
        <begin position="1"/>
        <end position="37"/>
    </location>
</feature>
<name>A0AAV2G894_9ROSI</name>
<evidence type="ECO:0000313" key="3">
    <source>
        <dbReference type="Proteomes" id="UP001497516"/>
    </source>
</evidence>
<dbReference type="AlphaFoldDB" id="A0AAV2G894"/>
<gene>
    <name evidence="2" type="ORF">LTRI10_LOCUS45815</name>
</gene>